<evidence type="ECO:0000259" key="2">
    <source>
        <dbReference type="Pfam" id="PF18914"/>
    </source>
</evidence>
<reference evidence="3 4" key="1">
    <citation type="journal article" date="2019" name="Nat. Microbiol.">
        <title>Mediterranean grassland soil C-N compound turnover is dependent on rainfall and depth, and is mediated by genomically divergent microorganisms.</title>
        <authorList>
            <person name="Diamond S."/>
            <person name="Andeer P.F."/>
            <person name="Li Z."/>
            <person name="Crits-Christoph A."/>
            <person name="Burstein D."/>
            <person name="Anantharaman K."/>
            <person name="Lane K.R."/>
            <person name="Thomas B.C."/>
            <person name="Pan C."/>
            <person name="Northen T.R."/>
            <person name="Banfield J.F."/>
        </authorList>
    </citation>
    <scope>NUCLEOTIDE SEQUENCE [LARGE SCALE GENOMIC DNA]</scope>
    <source>
        <strain evidence="3">NP_2</strain>
    </source>
</reference>
<keyword evidence="1" id="KW-0732">Signal</keyword>
<feature type="domain" description="DUF5666" evidence="2">
    <location>
        <begin position="38"/>
        <end position="103"/>
    </location>
</feature>
<dbReference type="EMBL" id="VBAJ01000386">
    <property type="protein sequence ID" value="TMI98971.1"/>
    <property type="molecule type" value="Genomic_DNA"/>
</dbReference>
<dbReference type="Pfam" id="PF18914">
    <property type="entry name" value="DUF5666"/>
    <property type="match status" value="1"/>
</dbReference>
<organism evidence="3 4">
    <name type="scientific">Candidatus Segetimicrobium genomatis</name>
    <dbReference type="NCBI Taxonomy" id="2569760"/>
    <lineage>
        <taxon>Bacteria</taxon>
        <taxon>Bacillati</taxon>
        <taxon>Candidatus Sysuimicrobiota</taxon>
        <taxon>Candidatus Sysuimicrobiia</taxon>
        <taxon>Candidatus Sysuimicrobiales</taxon>
        <taxon>Candidatus Segetimicrobiaceae</taxon>
        <taxon>Candidatus Segetimicrobium</taxon>
    </lineage>
</organism>
<comment type="caution">
    <text evidence="3">The sequence shown here is derived from an EMBL/GenBank/DDBJ whole genome shotgun (WGS) entry which is preliminary data.</text>
</comment>
<feature type="chain" id="PRO_5021757058" description="DUF5666 domain-containing protein" evidence="1">
    <location>
        <begin position="30"/>
        <end position="202"/>
    </location>
</feature>
<evidence type="ECO:0000256" key="1">
    <source>
        <dbReference type="SAM" id="SignalP"/>
    </source>
</evidence>
<evidence type="ECO:0000313" key="3">
    <source>
        <dbReference type="EMBL" id="TMI98971.1"/>
    </source>
</evidence>
<accession>A0A537KT89</accession>
<dbReference type="Proteomes" id="UP000318661">
    <property type="component" value="Unassembled WGS sequence"/>
</dbReference>
<feature type="signal peptide" evidence="1">
    <location>
        <begin position="1"/>
        <end position="29"/>
    </location>
</feature>
<name>A0A537KT89_9BACT</name>
<dbReference type="InterPro" id="IPR043724">
    <property type="entry name" value="DUF5666"/>
</dbReference>
<evidence type="ECO:0000313" key="4">
    <source>
        <dbReference type="Proteomes" id="UP000318661"/>
    </source>
</evidence>
<sequence length="202" mass="21160">MNNQRVGSLEWTGLAVAGAALVLSAVAFAAPGPSTQAEGTLAAVDPAAVTVTTSAGTQVRVAVTGDTVVIRRRAVVLEEMKPNDFVGVTARREADGSLTAISINIFPPEFRGRVREAQFVMDTGNIMTNAMVFQNVRAVLGRTLYLKLGDGSVIIAVPRDAQVFRLAIMPVGELRPGMHVIVRGTPGPDGNPVAVTITVDAQ</sequence>
<gene>
    <name evidence="3" type="ORF">E6G99_13540</name>
</gene>
<protein>
    <recommendedName>
        <fullName evidence="2">DUF5666 domain-containing protein</fullName>
    </recommendedName>
</protein>
<dbReference type="AlphaFoldDB" id="A0A537KT89"/>
<proteinExistence type="predicted"/>